<organism evidence="2 3">
    <name type="scientific">Sphingobium ummariense RL-3</name>
    <dbReference type="NCBI Taxonomy" id="1346791"/>
    <lineage>
        <taxon>Bacteria</taxon>
        <taxon>Pseudomonadati</taxon>
        <taxon>Pseudomonadota</taxon>
        <taxon>Alphaproteobacteria</taxon>
        <taxon>Sphingomonadales</taxon>
        <taxon>Sphingomonadaceae</taxon>
        <taxon>Sphingobium</taxon>
    </lineage>
</organism>
<gene>
    <name evidence="2" type="ORF">M529_18350</name>
</gene>
<accession>T0IPF2</accession>
<dbReference type="EMBL" id="AUWY01000118">
    <property type="protein sequence ID" value="EQB30705.1"/>
    <property type="molecule type" value="Genomic_DNA"/>
</dbReference>
<name>T0IPF2_9SPHN</name>
<evidence type="ECO:0000313" key="3">
    <source>
        <dbReference type="Proteomes" id="UP000015523"/>
    </source>
</evidence>
<protein>
    <recommendedName>
        <fullName evidence="4">Phage holin family protein</fullName>
    </recommendedName>
</protein>
<dbReference type="STRING" id="1346791.M529_18350"/>
<feature type="transmembrane region" description="Helical" evidence="1">
    <location>
        <begin position="49"/>
        <end position="73"/>
    </location>
</feature>
<feature type="transmembrane region" description="Helical" evidence="1">
    <location>
        <begin position="79"/>
        <end position="100"/>
    </location>
</feature>
<keyword evidence="1" id="KW-0812">Transmembrane</keyword>
<evidence type="ECO:0000313" key="2">
    <source>
        <dbReference type="EMBL" id="EQB30705.1"/>
    </source>
</evidence>
<evidence type="ECO:0008006" key="4">
    <source>
        <dbReference type="Google" id="ProtNLM"/>
    </source>
</evidence>
<keyword evidence="1" id="KW-0472">Membrane</keyword>
<dbReference type="Proteomes" id="UP000015523">
    <property type="component" value="Unassembled WGS sequence"/>
</dbReference>
<keyword evidence="3" id="KW-1185">Reference proteome</keyword>
<dbReference type="Pfam" id="PF07332">
    <property type="entry name" value="Phage_holin_3_6"/>
    <property type="match status" value="1"/>
</dbReference>
<reference evidence="2 3" key="1">
    <citation type="journal article" date="2013" name="Genome Announc.">
        <title>Draft Genome Sequence of Sphingobium ummariense Strain RL-3, a Hexachlorocyclohexane-Degrading Bacterium.</title>
        <authorList>
            <person name="Kohli P."/>
            <person name="Dua A."/>
            <person name="Sangwan N."/>
            <person name="Oldach P."/>
            <person name="Khurana J.P."/>
            <person name="Lal R."/>
        </authorList>
    </citation>
    <scope>NUCLEOTIDE SEQUENCE [LARGE SCALE GENOMIC DNA]</scope>
    <source>
        <strain evidence="2 3">RL-3</strain>
    </source>
</reference>
<sequence length="114" mass="12083">MPQAEALDESVRDTLARLYSDGRAYASAEMDRQRLRAGILGTGVRDAAVLALVALILLFSAIVALLVGLILTLERSIGPLWATLAVVGGTLLATLVLLLLAKARIECMKKAITP</sequence>
<proteinExistence type="predicted"/>
<evidence type="ECO:0000256" key="1">
    <source>
        <dbReference type="SAM" id="Phobius"/>
    </source>
</evidence>
<keyword evidence="1" id="KW-1133">Transmembrane helix</keyword>
<dbReference type="PATRIC" id="fig|1346791.3.peg.3540"/>
<comment type="caution">
    <text evidence="2">The sequence shown here is derived from an EMBL/GenBank/DDBJ whole genome shotgun (WGS) entry which is preliminary data.</text>
</comment>
<dbReference type="AlphaFoldDB" id="T0IPF2"/>
<dbReference type="InterPro" id="IPR009937">
    <property type="entry name" value="Phage_holin_3_6"/>
</dbReference>